<accession>A0ABS7BVH8</accession>
<dbReference type="RefSeq" id="WP_210044135.1">
    <property type="nucleotide sequence ID" value="NZ_JBHLVU010000009.1"/>
</dbReference>
<sequence>MISLTAFADNAMEAQIDLVNATTNTIVTTPPLGQLLLDGSMDPTPVILEPPFNWQIIRCYSITTGLLPAGLYKIIVSFTVINYDQYMSFPNVAGLSFISDIYKSG</sequence>
<comment type="caution">
    <text evidence="1">The sequence shown here is derived from an EMBL/GenBank/DDBJ whole genome shotgun (WGS) entry which is preliminary data.</text>
</comment>
<proteinExistence type="predicted"/>
<dbReference type="Proteomes" id="UP001519887">
    <property type="component" value="Unassembled WGS sequence"/>
</dbReference>
<evidence type="ECO:0000313" key="2">
    <source>
        <dbReference type="Proteomes" id="UP001519887"/>
    </source>
</evidence>
<reference evidence="1 2" key="1">
    <citation type="submission" date="2021-07" db="EMBL/GenBank/DDBJ databases">
        <title>Paenibacillus radiodurans sp. nov., isolated from the southeastern edge of Tengger Desert.</title>
        <authorList>
            <person name="Zhang G."/>
        </authorList>
    </citation>
    <scope>NUCLEOTIDE SEQUENCE [LARGE SCALE GENOMIC DNA]</scope>
    <source>
        <strain evidence="1 2">CCM 7311</strain>
    </source>
</reference>
<dbReference type="EMBL" id="JAHZIK010000010">
    <property type="protein sequence ID" value="MBW7452655.1"/>
    <property type="molecule type" value="Genomic_DNA"/>
</dbReference>
<gene>
    <name evidence="1" type="ORF">K0U00_01190</name>
</gene>
<evidence type="ECO:0000313" key="1">
    <source>
        <dbReference type="EMBL" id="MBW7452655.1"/>
    </source>
</evidence>
<protein>
    <recommendedName>
        <fullName evidence="3">DUF4183 domain-containing protein</fullName>
    </recommendedName>
</protein>
<organism evidence="1 2">
    <name type="scientific">Paenibacillus sepulcri</name>
    <dbReference type="NCBI Taxonomy" id="359917"/>
    <lineage>
        <taxon>Bacteria</taxon>
        <taxon>Bacillati</taxon>
        <taxon>Bacillota</taxon>
        <taxon>Bacilli</taxon>
        <taxon>Bacillales</taxon>
        <taxon>Paenibacillaceae</taxon>
        <taxon>Paenibacillus</taxon>
    </lineage>
</organism>
<evidence type="ECO:0008006" key="3">
    <source>
        <dbReference type="Google" id="ProtNLM"/>
    </source>
</evidence>
<name>A0ABS7BVH8_9BACL</name>
<keyword evidence="2" id="KW-1185">Reference proteome</keyword>